<reference evidence="1 2" key="1">
    <citation type="journal article" date="2019" name="Sci. Rep.">
        <title>Orb-weaving spider Araneus ventricosus genome elucidates the spidroin gene catalogue.</title>
        <authorList>
            <person name="Kono N."/>
            <person name="Nakamura H."/>
            <person name="Ohtoshi R."/>
            <person name="Moran D.A.P."/>
            <person name="Shinohara A."/>
            <person name="Yoshida Y."/>
            <person name="Fujiwara M."/>
            <person name="Mori M."/>
            <person name="Tomita M."/>
            <person name="Arakawa K."/>
        </authorList>
    </citation>
    <scope>NUCLEOTIDE SEQUENCE [LARGE SCALE GENOMIC DNA]</scope>
</reference>
<proteinExistence type="predicted"/>
<dbReference type="Proteomes" id="UP000499080">
    <property type="component" value="Unassembled WGS sequence"/>
</dbReference>
<keyword evidence="2" id="KW-1185">Reference proteome</keyword>
<accession>A0A4Y2WKI1</accession>
<dbReference type="AlphaFoldDB" id="A0A4Y2WKI1"/>
<sequence length="90" mass="10612">MEPDTESKFQRFNELQLEVIDHIRYLNVLDRKYGGRPISAPIQADKDVASRTLKRITGEWHDIWLHLPDSIIQRFPTHGQRPICGLWIAY</sequence>
<protein>
    <submittedName>
        <fullName evidence="1">Uncharacterized protein</fullName>
    </submittedName>
</protein>
<organism evidence="1 2">
    <name type="scientific">Araneus ventricosus</name>
    <name type="common">Orbweaver spider</name>
    <name type="synonym">Epeira ventricosa</name>
    <dbReference type="NCBI Taxonomy" id="182803"/>
    <lineage>
        <taxon>Eukaryota</taxon>
        <taxon>Metazoa</taxon>
        <taxon>Ecdysozoa</taxon>
        <taxon>Arthropoda</taxon>
        <taxon>Chelicerata</taxon>
        <taxon>Arachnida</taxon>
        <taxon>Araneae</taxon>
        <taxon>Araneomorphae</taxon>
        <taxon>Entelegynae</taxon>
        <taxon>Araneoidea</taxon>
        <taxon>Araneidae</taxon>
        <taxon>Araneus</taxon>
    </lineage>
</organism>
<evidence type="ECO:0000313" key="1">
    <source>
        <dbReference type="EMBL" id="GBO38035.1"/>
    </source>
</evidence>
<gene>
    <name evidence="1" type="ORF">AVEN_249115_1</name>
</gene>
<dbReference type="EMBL" id="BGPR01062637">
    <property type="protein sequence ID" value="GBO38035.1"/>
    <property type="molecule type" value="Genomic_DNA"/>
</dbReference>
<comment type="caution">
    <text evidence="1">The sequence shown here is derived from an EMBL/GenBank/DDBJ whole genome shotgun (WGS) entry which is preliminary data.</text>
</comment>
<name>A0A4Y2WKI1_ARAVE</name>
<evidence type="ECO:0000313" key="2">
    <source>
        <dbReference type="Proteomes" id="UP000499080"/>
    </source>
</evidence>